<dbReference type="PANTHER" id="PTHR35010">
    <property type="entry name" value="BLL4672 PROTEIN-RELATED"/>
    <property type="match status" value="1"/>
</dbReference>
<dbReference type="AlphaFoldDB" id="A0A927R7U9"/>
<comment type="caution">
    <text evidence="2">The sequence shown here is derived from an EMBL/GenBank/DDBJ whole genome shotgun (WGS) entry which is preliminary data.</text>
</comment>
<dbReference type="Pfam" id="PF17765">
    <property type="entry name" value="MLTR_LBD"/>
    <property type="match status" value="1"/>
</dbReference>
<dbReference type="Proteomes" id="UP000638648">
    <property type="component" value="Unassembled WGS sequence"/>
</dbReference>
<keyword evidence="3" id="KW-1185">Reference proteome</keyword>
<dbReference type="InterPro" id="IPR010982">
    <property type="entry name" value="Lambda_DNA-bd_dom_sf"/>
</dbReference>
<evidence type="ECO:0000313" key="2">
    <source>
        <dbReference type="EMBL" id="MBE1604624.1"/>
    </source>
</evidence>
<dbReference type="Pfam" id="PF13560">
    <property type="entry name" value="HTH_31"/>
    <property type="match status" value="1"/>
</dbReference>
<dbReference type="RefSeq" id="WP_192749126.1">
    <property type="nucleotide sequence ID" value="NZ_BAABJL010000043.1"/>
</dbReference>
<dbReference type="GO" id="GO:0003677">
    <property type="term" value="F:DNA binding"/>
    <property type="evidence" value="ECO:0007669"/>
    <property type="project" value="InterPro"/>
</dbReference>
<dbReference type="InterPro" id="IPR001387">
    <property type="entry name" value="Cro/C1-type_HTH"/>
</dbReference>
<dbReference type="InterPro" id="IPR041413">
    <property type="entry name" value="MLTR_LBD"/>
</dbReference>
<name>A0A927R7U9_9ACTN</name>
<dbReference type="SMART" id="SM00530">
    <property type="entry name" value="HTH_XRE"/>
    <property type="match status" value="1"/>
</dbReference>
<sequence length="278" mass="30883">MKDVALGDFLRARRASLAPDEGEVTSAPLRRVPGLRREEVARLVGVSVDYYVKLEQGHRIPSEGVLHSLAEVLQLDQAAREHMRNLAWRDSQPNRHPGSTAQHVRPGMFRLMESFGGLPVVLLGRRTDILAANPTARLLFADFNAMPAHERNAIRFALLSERARELHLDWESIVAGFAGMLRMDAGRHPDDPRTAELINDLCSRSRYFARVWSGYHVATSVVPESKLIEHPVVGRVRFQVEAVTTPQDPDQVLQVLFPASDPASQSAARDLLALAGVK</sequence>
<dbReference type="PANTHER" id="PTHR35010:SF2">
    <property type="entry name" value="BLL4672 PROTEIN"/>
    <property type="match status" value="1"/>
</dbReference>
<evidence type="ECO:0000259" key="1">
    <source>
        <dbReference type="PROSITE" id="PS50943"/>
    </source>
</evidence>
<accession>A0A927R7U9</accession>
<evidence type="ECO:0000313" key="3">
    <source>
        <dbReference type="Proteomes" id="UP000638648"/>
    </source>
</evidence>
<gene>
    <name evidence="2" type="ORF">HEB94_001472</name>
</gene>
<organism evidence="2 3">
    <name type="scientific">Actinopolymorpha pittospori</name>
    <dbReference type="NCBI Taxonomy" id="648752"/>
    <lineage>
        <taxon>Bacteria</taxon>
        <taxon>Bacillati</taxon>
        <taxon>Actinomycetota</taxon>
        <taxon>Actinomycetes</taxon>
        <taxon>Propionibacteriales</taxon>
        <taxon>Actinopolymorphaceae</taxon>
        <taxon>Actinopolymorpha</taxon>
    </lineage>
</organism>
<proteinExistence type="predicted"/>
<feature type="domain" description="HTH cro/C1-type" evidence="1">
    <location>
        <begin position="29"/>
        <end position="80"/>
    </location>
</feature>
<dbReference type="CDD" id="cd00093">
    <property type="entry name" value="HTH_XRE"/>
    <property type="match status" value="1"/>
</dbReference>
<reference evidence="2" key="1">
    <citation type="submission" date="2020-10" db="EMBL/GenBank/DDBJ databases">
        <title>Sequencing the genomes of 1000 actinobacteria strains.</title>
        <authorList>
            <person name="Klenk H.-P."/>
        </authorList>
    </citation>
    <scope>NUCLEOTIDE SEQUENCE</scope>
    <source>
        <strain evidence="2">DSM 45354</strain>
    </source>
</reference>
<dbReference type="Gene3D" id="1.10.260.40">
    <property type="entry name" value="lambda repressor-like DNA-binding domains"/>
    <property type="match status" value="1"/>
</dbReference>
<dbReference type="PROSITE" id="PS50943">
    <property type="entry name" value="HTH_CROC1"/>
    <property type="match status" value="1"/>
</dbReference>
<protein>
    <submittedName>
        <fullName evidence="2">Transcriptional regulator with XRE-family HTH domain</fullName>
    </submittedName>
</protein>
<dbReference type="Gene3D" id="3.30.450.180">
    <property type="match status" value="1"/>
</dbReference>
<dbReference type="SUPFAM" id="SSF47413">
    <property type="entry name" value="lambda repressor-like DNA-binding domains"/>
    <property type="match status" value="1"/>
</dbReference>
<dbReference type="EMBL" id="JADBEM010000001">
    <property type="protein sequence ID" value="MBE1604624.1"/>
    <property type="molecule type" value="Genomic_DNA"/>
</dbReference>